<dbReference type="InterPro" id="IPR013324">
    <property type="entry name" value="RNA_pol_sigma_r3/r4-like"/>
</dbReference>
<keyword evidence="3 6" id="KW-0731">Sigma factor</keyword>
<dbReference type="Gene3D" id="1.10.10.10">
    <property type="entry name" value="Winged helix-like DNA-binding domain superfamily/Winged helix DNA-binding domain"/>
    <property type="match status" value="1"/>
</dbReference>
<dbReference type="InterPro" id="IPR013325">
    <property type="entry name" value="RNA_pol_sigma_r2"/>
</dbReference>
<evidence type="ECO:0000256" key="6">
    <source>
        <dbReference type="RuleBase" id="RU000716"/>
    </source>
</evidence>
<dbReference type="GO" id="GO:0016987">
    <property type="term" value="F:sigma factor activity"/>
    <property type="evidence" value="ECO:0007669"/>
    <property type="project" value="UniProtKB-KW"/>
</dbReference>
<dbReference type="PANTHER" id="PTHR43133:SF8">
    <property type="entry name" value="RNA POLYMERASE SIGMA FACTOR HI_1459-RELATED"/>
    <property type="match status" value="1"/>
</dbReference>
<feature type="domain" description="RNA polymerase sigma-70 region 2" evidence="7">
    <location>
        <begin position="28"/>
        <end position="95"/>
    </location>
</feature>
<keyword evidence="2 6" id="KW-0805">Transcription regulation</keyword>
<dbReference type="NCBIfam" id="TIGR02937">
    <property type="entry name" value="sigma70-ECF"/>
    <property type="match status" value="1"/>
</dbReference>
<keyword evidence="4 6" id="KW-0238">DNA-binding</keyword>
<dbReference type="Gene3D" id="1.10.1740.10">
    <property type="match status" value="1"/>
</dbReference>
<dbReference type="SUPFAM" id="SSF88659">
    <property type="entry name" value="Sigma3 and sigma4 domains of RNA polymerase sigma factors"/>
    <property type="match status" value="1"/>
</dbReference>
<evidence type="ECO:0000313" key="10">
    <source>
        <dbReference type="Proteomes" id="UP000223913"/>
    </source>
</evidence>
<evidence type="ECO:0000256" key="2">
    <source>
        <dbReference type="ARBA" id="ARBA00023015"/>
    </source>
</evidence>
<keyword evidence="5 6" id="KW-0804">Transcription</keyword>
<comment type="similarity">
    <text evidence="1 6">Belongs to the sigma-70 factor family. ECF subfamily.</text>
</comment>
<evidence type="ECO:0000259" key="7">
    <source>
        <dbReference type="Pfam" id="PF04542"/>
    </source>
</evidence>
<dbReference type="GO" id="GO:0003677">
    <property type="term" value="F:DNA binding"/>
    <property type="evidence" value="ECO:0007669"/>
    <property type="project" value="UniProtKB-KW"/>
</dbReference>
<protein>
    <recommendedName>
        <fullName evidence="6">RNA polymerase sigma factor</fullName>
    </recommendedName>
</protein>
<evidence type="ECO:0000256" key="4">
    <source>
        <dbReference type="ARBA" id="ARBA00023125"/>
    </source>
</evidence>
<gene>
    <name evidence="9" type="ORF">CRP01_23460</name>
</gene>
<dbReference type="GO" id="GO:0006352">
    <property type="term" value="P:DNA-templated transcription initiation"/>
    <property type="evidence" value="ECO:0007669"/>
    <property type="project" value="InterPro"/>
</dbReference>
<name>A0A2D0N726_FLAN2</name>
<feature type="domain" description="RNA polymerase sigma factor 70 region 4 type 2" evidence="8">
    <location>
        <begin position="124"/>
        <end position="174"/>
    </location>
</feature>
<dbReference type="InterPro" id="IPR013249">
    <property type="entry name" value="RNA_pol_sigma70_r4_t2"/>
</dbReference>
<evidence type="ECO:0000256" key="3">
    <source>
        <dbReference type="ARBA" id="ARBA00023082"/>
    </source>
</evidence>
<evidence type="ECO:0000313" key="9">
    <source>
        <dbReference type="EMBL" id="PHN04196.1"/>
    </source>
</evidence>
<evidence type="ECO:0000259" key="8">
    <source>
        <dbReference type="Pfam" id="PF08281"/>
    </source>
</evidence>
<dbReference type="InterPro" id="IPR036388">
    <property type="entry name" value="WH-like_DNA-bd_sf"/>
</dbReference>
<reference evidence="9 10" key="1">
    <citation type="submission" date="2017-10" db="EMBL/GenBank/DDBJ databases">
        <title>The draft genome sequence of Lewinella nigricans NBRC 102662.</title>
        <authorList>
            <person name="Wang K."/>
        </authorList>
    </citation>
    <scope>NUCLEOTIDE SEQUENCE [LARGE SCALE GENOMIC DNA]</scope>
    <source>
        <strain evidence="9 10">NBRC 102662</strain>
    </source>
</reference>
<dbReference type="EMBL" id="PDUD01000027">
    <property type="protein sequence ID" value="PHN04196.1"/>
    <property type="molecule type" value="Genomic_DNA"/>
</dbReference>
<dbReference type="InterPro" id="IPR039425">
    <property type="entry name" value="RNA_pol_sigma-70-like"/>
</dbReference>
<comment type="caution">
    <text evidence="9">The sequence shown here is derived from an EMBL/GenBank/DDBJ whole genome shotgun (WGS) entry which is preliminary data.</text>
</comment>
<sequence>MYHYTLNIEDQQLIELCREGDSAAQRVLYDRYVQAMYNRVIRMVADRHLAEDILQEVFLKVFRYLPSFKGDSTIGAWIKRIAINTTIEHLRGKRRIDYTDTLPENGIPHPASVEEPPEVSMATIHSAIKQLPAGSRVVLTLYLLEGYQHQEIAQILDISESTSKTQYRRGRQLLQEILKSMDNGIKGR</sequence>
<accession>A0A2D0N726</accession>
<evidence type="ECO:0000256" key="1">
    <source>
        <dbReference type="ARBA" id="ARBA00010641"/>
    </source>
</evidence>
<dbReference type="Pfam" id="PF04542">
    <property type="entry name" value="Sigma70_r2"/>
    <property type="match status" value="1"/>
</dbReference>
<dbReference type="PROSITE" id="PS01063">
    <property type="entry name" value="SIGMA70_ECF"/>
    <property type="match status" value="1"/>
</dbReference>
<dbReference type="Pfam" id="PF08281">
    <property type="entry name" value="Sigma70_r4_2"/>
    <property type="match status" value="1"/>
</dbReference>
<dbReference type="InterPro" id="IPR000838">
    <property type="entry name" value="RNA_pol_sigma70_ECF_CS"/>
</dbReference>
<dbReference type="InterPro" id="IPR007627">
    <property type="entry name" value="RNA_pol_sigma70_r2"/>
</dbReference>
<organism evidence="9 10">
    <name type="scientific">Flavilitoribacter nigricans (strain ATCC 23147 / DSM 23189 / NBRC 102662 / NCIMB 1420 / SS-2)</name>
    <name type="common">Lewinella nigricans</name>
    <dbReference type="NCBI Taxonomy" id="1122177"/>
    <lineage>
        <taxon>Bacteria</taxon>
        <taxon>Pseudomonadati</taxon>
        <taxon>Bacteroidota</taxon>
        <taxon>Saprospiria</taxon>
        <taxon>Saprospirales</taxon>
        <taxon>Lewinellaceae</taxon>
        <taxon>Flavilitoribacter</taxon>
    </lineage>
</organism>
<dbReference type="InterPro" id="IPR014284">
    <property type="entry name" value="RNA_pol_sigma-70_dom"/>
</dbReference>
<dbReference type="Proteomes" id="UP000223913">
    <property type="component" value="Unassembled WGS sequence"/>
</dbReference>
<proteinExistence type="inferred from homology"/>
<evidence type="ECO:0000256" key="5">
    <source>
        <dbReference type="ARBA" id="ARBA00023163"/>
    </source>
</evidence>
<dbReference type="CDD" id="cd06171">
    <property type="entry name" value="Sigma70_r4"/>
    <property type="match status" value="1"/>
</dbReference>
<dbReference type="PANTHER" id="PTHR43133">
    <property type="entry name" value="RNA POLYMERASE ECF-TYPE SIGMA FACTO"/>
    <property type="match status" value="1"/>
</dbReference>
<dbReference type="OrthoDB" id="1160671at2"/>
<dbReference type="AlphaFoldDB" id="A0A2D0N726"/>
<keyword evidence="10" id="KW-1185">Reference proteome</keyword>
<dbReference type="SUPFAM" id="SSF88946">
    <property type="entry name" value="Sigma2 domain of RNA polymerase sigma factors"/>
    <property type="match status" value="1"/>
</dbReference>